<protein>
    <submittedName>
        <fullName evidence="1">Primosomal protein N</fullName>
    </submittedName>
</protein>
<feature type="non-terminal residue" evidence="1">
    <location>
        <position position="100"/>
    </location>
</feature>
<evidence type="ECO:0000313" key="2">
    <source>
        <dbReference type="Proteomes" id="UP000477543"/>
    </source>
</evidence>
<name>A0A6L9GCM1_9MICC</name>
<evidence type="ECO:0000313" key="1">
    <source>
        <dbReference type="EMBL" id="NAZ18175.1"/>
    </source>
</evidence>
<organism evidence="1 2">
    <name type="scientific">Glutamicibacter soli</name>
    <dbReference type="NCBI Taxonomy" id="453836"/>
    <lineage>
        <taxon>Bacteria</taxon>
        <taxon>Bacillati</taxon>
        <taxon>Actinomycetota</taxon>
        <taxon>Actinomycetes</taxon>
        <taxon>Micrococcales</taxon>
        <taxon>Micrococcaceae</taxon>
        <taxon>Glutamicibacter</taxon>
    </lineage>
</organism>
<dbReference type="AlphaFoldDB" id="A0A6L9GCM1"/>
<accession>A0A6L9GCM1</accession>
<reference evidence="1 2" key="1">
    <citation type="submission" date="2020-01" db="EMBL/GenBank/DDBJ databases">
        <title>Glutamicibacter soli M275.</title>
        <authorList>
            <person name="Meng X."/>
        </authorList>
    </citation>
    <scope>NUCLEOTIDE SEQUENCE [LARGE SCALE GENOMIC DNA]</scope>
    <source>
        <strain evidence="1 2">M275</strain>
    </source>
</reference>
<dbReference type="EMBL" id="WYDN01000297">
    <property type="protein sequence ID" value="NAZ18175.1"/>
    <property type="molecule type" value="Genomic_DNA"/>
</dbReference>
<gene>
    <name evidence="1" type="ORF">GT020_19310</name>
</gene>
<comment type="caution">
    <text evidence="1">The sequence shown here is derived from an EMBL/GenBank/DDBJ whole genome shotgun (WGS) entry which is preliminary data.</text>
</comment>
<proteinExistence type="predicted"/>
<dbReference type="Proteomes" id="UP000477543">
    <property type="component" value="Unassembled WGS sequence"/>
</dbReference>
<sequence length="100" mass="10598">FLARAADYTLTPLPLMLRMATRAPDLDRPPAERRIIVPAGPQPERMTEARTRVMQVLADHGGASFAPSELAQLAGVGTSVVKGLVTVGTLAEIAAPRDLP</sequence>
<feature type="non-terminal residue" evidence="1">
    <location>
        <position position="1"/>
    </location>
</feature>